<dbReference type="AlphaFoldDB" id="A0AAW8CFV5"/>
<dbReference type="Proteomes" id="UP001230466">
    <property type="component" value="Unassembled WGS sequence"/>
</dbReference>
<gene>
    <name evidence="1" type="ORF">QJU78_06535</name>
</gene>
<dbReference type="RefSeq" id="WP_211598103.1">
    <property type="nucleotide sequence ID" value="NZ_JAGRQI010000011.1"/>
</dbReference>
<dbReference type="EMBL" id="JASAYJ010000011">
    <property type="protein sequence ID" value="MDP8187425.1"/>
    <property type="molecule type" value="Genomic_DNA"/>
</dbReference>
<accession>A0AAW8CFV5</accession>
<sequence length="100" mass="10943">MNAHTDRGKVDNVANAFACNALTDNFRITNCNKSESPIVDRLLPSYSKTLKDYTALNEFSNLGKSVLPTDPLILDLNGDGIRLSGYNDNKQLSVVDLPAE</sequence>
<protein>
    <submittedName>
        <fullName evidence="1">Uncharacterized protein</fullName>
    </submittedName>
</protein>
<comment type="caution">
    <text evidence="1">The sequence shown here is derived from an EMBL/GenBank/DDBJ whole genome shotgun (WGS) entry which is preliminary data.</text>
</comment>
<name>A0AAW8CFV5_9PAST</name>
<reference evidence="1" key="1">
    <citation type="journal article" date="2023" name="Front. Microbiol.">
        <title>Phylogeography and host specificity of Pasteurellaceae pathogenic to sea-farmed fish in the north-east Atlantic.</title>
        <authorList>
            <person name="Gulla S."/>
            <person name="Colquhoun D.J."/>
            <person name="Olsen A.B."/>
            <person name="Spilsberg B."/>
            <person name="Lagesen K."/>
            <person name="Aakesson C.P."/>
            <person name="Strom S."/>
            <person name="Manji F."/>
            <person name="Birkbeck T.H."/>
            <person name="Nilsen H.K."/>
        </authorList>
    </citation>
    <scope>NUCLEOTIDE SEQUENCE</scope>
    <source>
        <strain evidence="1">VIB1234</strain>
    </source>
</reference>
<organism evidence="1 2">
    <name type="scientific">Pasteurella atlantica</name>
    <dbReference type="NCBI Taxonomy" id="2827233"/>
    <lineage>
        <taxon>Bacteria</taxon>
        <taxon>Pseudomonadati</taxon>
        <taxon>Pseudomonadota</taxon>
        <taxon>Gammaproteobacteria</taxon>
        <taxon>Pasteurellales</taxon>
        <taxon>Pasteurellaceae</taxon>
        <taxon>Pasteurella</taxon>
    </lineage>
</organism>
<evidence type="ECO:0000313" key="1">
    <source>
        <dbReference type="EMBL" id="MDP8187425.1"/>
    </source>
</evidence>
<proteinExistence type="predicted"/>
<evidence type="ECO:0000313" key="2">
    <source>
        <dbReference type="Proteomes" id="UP001230466"/>
    </source>
</evidence>